<organism evidence="2 3">
    <name type="scientific">Stylophora pistillata</name>
    <name type="common">Smooth cauliflower coral</name>
    <dbReference type="NCBI Taxonomy" id="50429"/>
    <lineage>
        <taxon>Eukaryota</taxon>
        <taxon>Metazoa</taxon>
        <taxon>Cnidaria</taxon>
        <taxon>Anthozoa</taxon>
        <taxon>Hexacorallia</taxon>
        <taxon>Scleractinia</taxon>
        <taxon>Astrocoeniina</taxon>
        <taxon>Pocilloporidae</taxon>
        <taxon>Stylophora</taxon>
    </lineage>
</organism>
<proteinExistence type="predicted"/>
<gene>
    <name evidence="2" type="ORF">AWC38_SpisGene13305</name>
</gene>
<dbReference type="EMBL" id="LSMT01000248">
    <property type="protein sequence ID" value="PFX22188.1"/>
    <property type="molecule type" value="Genomic_DNA"/>
</dbReference>
<reference evidence="3" key="1">
    <citation type="journal article" date="2017" name="bioRxiv">
        <title>Comparative analysis of the genomes of Stylophora pistillata and Acropora digitifera provides evidence for extensive differences between species of corals.</title>
        <authorList>
            <person name="Voolstra C.R."/>
            <person name="Li Y."/>
            <person name="Liew Y.J."/>
            <person name="Baumgarten S."/>
            <person name="Zoccola D."/>
            <person name="Flot J.-F."/>
            <person name="Tambutte S."/>
            <person name="Allemand D."/>
            <person name="Aranda M."/>
        </authorList>
    </citation>
    <scope>NUCLEOTIDE SEQUENCE [LARGE SCALE GENOMIC DNA]</scope>
</reference>
<feature type="chain" id="PRO_5011998886" evidence="1">
    <location>
        <begin position="19"/>
        <end position="83"/>
    </location>
</feature>
<dbReference type="AlphaFoldDB" id="A0A2B4S0V1"/>
<comment type="caution">
    <text evidence="2">The sequence shown here is derived from an EMBL/GenBank/DDBJ whole genome shotgun (WGS) entry which is preliminary data.</text>
</comment>
<evidence type="ECO:0000313" key="2">
    <source>
        <dbReference type="EMBL" id="PFX22188.1"/>
    </source>
</evidence>
<keyword evidence="1" id="KW-0732">Signal</keyword>
<accession>A0A2B4S0V1</accession>
<name>A0A2B4S0V1_STYPI</name>
<evidence type="ECO:0000256" key="1">
    <source>
        <dbReference type="SAM" id="SignalP"/>
    </source>
</evidence>
<protein>
    <submittedName>
        <fullName evidence="2">Uncharacterized protein</fullName>
    </submittedName>
</protein>
<dbReference type="Proteomes" id="UP000225706">
    <property type="component" value="Unassembled WGS sequence"/>
</dbReference>
<keyword evidence="3" id="KW-1185">Reference proteome</keyword>
<sequence>MKTLCVIVLAAMIFVVASRVRYPKLPESLRREQKTNHKIRMDGREARNFLLKREPGCRQPCFQNCQAENESEGIRSSCKHCCT</sequence>
<evidence type="ECO:0000313" key="3">
    <source>
        <dbReference type="Proteomes" id="UP000225706"/>
    </source>
</evidence>
<feature type="signal peptide" evidence="1">
    <location>
        <begin position="1"/>
        <end position="18"/>
    </location>
</feature>